<name>A0A1L3MRD5_9BACI</name>
<feature type="transmembrane region" description="Helical" evidence="1">
    <location>
        <begin position="76"/>
        <end position="96"/>
    </location>
</feature>
<organism evidence="2 3">
    <name type="scientific">Bacillus weihaiensis</name>
    <dbReference type="NCBI Taxonomy" id="1547283"/>
    <lineage>
        <taxon>Bacteria</taxon>
        <taxon>Bacillati</taxon>
        <taxon>Bacillota</taxon>
        <taxon>Bacilli</taxon>
        <taxon>Bacillales</taxon>
        <taxon>Bacillaceae</taxon>
        <taxon>Bacillus</taxon>
    </lineage>
</organism>
<dbReference type="EMBL" id="CP016020">
    <property type="protein sequence ID" value="APH04929.1"/>
    <property type="molecule type" value="Genomic_DNA"/>
</dbReference>
<gene>
    <name evidence="2" type="ORF">A9C19_09305</name>
</gene>
<dbReference type="AlphaFoldDB" id="A0A1L3MRD5"/>
<evidence type="ECO:0000313" key="2">
    <source>
        <dbReference type="EMBL" id="APH04929.1"/>
    </source>
</evidence>
<proteinExistence type="predicted"/>
<dbReference type="InterPro" id="IPR017259">
    <property type="entry name" value="UCP037672"/>
</dbReference>
<evidence type="ECO:0008006" key="4">
    <source>
        <dbReference type="Google" id="ProtNLM"/>
    </source>
</evidence>
<sequence length="106" mass="11887">MGLIIMSCVIVLFIVMGIIFSNGKGAFLIAGYNTMSKEEKEKYDSVALCKFMGKLMFALSFAMVFWLLAIIYSTNILFVVGFILFFIFLVFGLIYIGSSGKFQSKK</sequence>
<accession>A0A1L3MRD5</accession>
<reference evidence="2 3" key="1">
    <citation type="journal article" date="2016" name="Sci. Rep.">
        <title>Complete genome sequence and transcriptomic analysis of a novel marine strain Bacillus weihaiensis reveals the mechanism of brown algae degradation.</title>
        <authorList>
            <person name="Zhu Y."/>
            <person name="Chen P."/>
            <person name="Bao Y."/>
            <person name="Men Y."/>
            <person name="Zeng Y."/>
            <person name="Yang J."/>
            <person name="Sun J."/>
            <person name="Sun Y."/>
        </authorList>
    </citation>
    <scope>NUCLEOTIDE SEQUENCE [LARGE SCALE GENOMIC DNA]</scope>
    <source>
        <strain evidence="2 3">Alg07</strain>
    </source>
</reference>
<keyword evidence="1" id="KW-0812">Transmembrane</keyword>
<evidence type="ECO:0000313" key="3">
    <source>
        <dbReference type="Proteomes" id="UP000181936"/>
    </source>
</evidence>
<dbReference type="KEGG" id="bwh:A9C19_09305"/>
<feature type="transmembrane region" description="Helical" evidence="1">
    <location>
        <begin position="51"/>
        <end position="70"/>
    </location>
</feature>
<dbReference type="OrthoDB" id="2082701at2"/>
<keyword evidence="1" id="KW-1133">Transmembrane helix</keyword>
<dbReference type="Pfam" id="PF12650">
    <property type="entry name" value="DUF3784"/>
    <property type="match status" value="1"/>
</dbReference>
<feature type="transmembrane region" description="Helical" evidence="1">
    <location>
        <begin position="6"/>
        <end position="30"/>
    </location>
</feature>
<protein>
    <recommendedName>
        <fullName evidence="4">DUF3784 domain-containing protein</fullName>
    </recommendedName>
</protein>
<dbReference type="STRING" id="1547283.A9C19_09305"/>
<keyword evidence="1" id="KW-0472">Membrane</keyword>
<dbReference type="RefSeq" id="WP_072579724.1">
    <property type="nucleotide sequence ID" value="NZ_CP016020.1"/>
</dbReference>
<keyword evidence="3" id="KW-1185">Reference proteome</keyword>
<dbReference type="Proteomes" id="UP000181936">
    <property type="component" value="Chromosome"/>
</dbReference>
<evidence type="ECO:0000256" key="1">
    <source>
        <dbReference type="SAM" id="Phobius"/>
    </source>
</evidence>